<evidence type="ECO:0000256" key="3">
    <source>
        <dbReference type="ARBA" id="ARBA00022692"/>
    </source>
</evidence>
<dbReference type="OMA" id="WIEGPEP"/>
<evidence type="ECO:0000256" key="1">
    <source>
        <dbReference type="ARBA" id="ARBA00004141"/>
    </source>
</evidence>
<feature type="transmembrane region" description="Helical" evidence="7">
    <location>
        <begin position="157"/>
        <end position="175"/>
    </location>
</feature>
<evidence type="ECO:0000256" key="4">
    <source>
        <dbReference type="ARBA" id="ARBA00022989"/>
    </source>
</evidence>
<evidence type="ECO:0000256" key="2">
    <source>
        <dbReference type="ARBA" id="ARBA00005587"/>
    </source>
</evidence>
<name>L8GYJ8_ACACF</name>
<dbReference type="OrthoDB" id="2139011at2759"/>
<proteinExistence type="inferred from homology"/>
<dbReference type="GO" id="GO:0005886">
    <property type="term" value="C:plasma membrane"/>
    <property type="evidence" value="ECO:0007669"/>
    <property type="project" value="TreeGrafter"/>
</dbReference>
<evidence type="ECO:0000256" key="5">
    <source>
        <dbReference type="ARBA" id="ARBA00023136"/>
    </source>
</evidence>
<organism evidence="8 9">
    <name type="scientific">Acanthamoeba castellanii (strain ATCC 30010 / Neff)</name>
    <dbReference type="NCBI Taxonomy" id="1257118"/>
    <lineage>
        <taxon>Eukaryota</taxon>
        <taxon>Amoebozoa</taxon>
        <taxon>Discosea</taxon>
        <taxon>Longamoebia</taxon>
        <taxon>Centramoebida</taxon>
        <taxon>Acanthamoebidae</taxon>
        <taxon>Acanthamoeba</taxon>
    </lineage>
</organism>
<feature type="transmembrane region" description="Helical" evidence="7">
    <location>
        <begin position="98"/>
        <end position="121"/>
    </location>
</feature>
<feature type="transmembrane region" description="Helical" evidence="7">
    <location>
        <begin position="72"/>
        <end position="91"/>
    </location>
</feature>
<keyword evidence="9" id="KW-1185">Reference proteome</keyword>
<reference evidence="8 9" key="1">
    <citation type="journal article" date="2013" name="Genome Biol.">
        <title>Genome of Acanthamoeba castellanii highlights extensive lateral gene transfer and early evolution of tyrosine kinase signaling.</title>
        <authorList>
            <person name="Clarke M."/>
            <person name="Lohan A.J."/>
            <person name="Liu B."/>
            <person name="Lagkouvardos I."/>
            <person name="Roy S."/>
            <person name="Zafar N."/>
            <person name="Bertelli C."/>
            <person name="Schilde C."/>
            <person name="Kianianmomeni A."/>
            <person name="Burglin T.R."/>
            <person name="Frech C."/>
            <person name="Turcotte B."/>
            <person name="Kopec K.O."/>
            <person name="Synnott J.M."/>
            <person name="Choo C."/>
            <person name="Paponov I."/>
            <person name="Finkler A."/>
            <person name="Soon Heng Tan C."/>
            <person name="Hutchins A.P."/>
            <person name="Weinmeier T."/>
            <person name="Rattei T."/>
            <person name="Chu J.S."/>
            <person name="Gimenez G."/>
            <person name="Irimia M."/>
            <person name="Rigden D.J."/>
            <person name="Fitzpatrick D.A."/>
            <person name="Lorenzo-Morales J."/>
            <person name="Bateman A."/>
            <person name="Chiu C.H."/>
            <person name="Tang P."/>
            <person name="Hegemann P."/>
            <person name="Fromm H."/>
            <person name="Raoult D."/>
            <person name="Greub G."/>
            <person name="Miranda-Saavedra D."/>
            <person name="Chen N."/>
            <person name="Nash P."/>
            <person name="Ginger M.L."/>
            <person name="Horn M."/>
            <person name="Schaap P."/>
            <person name="Caler L."/>
            <person name="Loftus B."/>
        </authorList>
    </citation>
    <scope>NUCLEOTIDE SEQUENCE [LARGE SCALE GENOMIC DNA]</scope>
    <source>
        <strain evidence="8 9">Neff</strain>
    </source>
</reference>
<dbReference type="Proteomes" id="UP000011083">
    <property type="component" value="Unassembled WGS sequence"/>
</dbReference>
<dbReference type="InterPro" id="IPR000791">
    <property type="entry name" value="Gpr1/Fun34/SatP-like"/>
</dbReference>
<dbReference type="STRING" id="1257118.L8GYJ8"/>
<feature type="transmembrane region" description="Helical" evidence="7">
    <location>
        <begin position="187"/>
        <end position="208"/>
    </location>
</feature>
<dbReference type="Pfam" id="PF01184">
    <property type="entry name" value="Gpr1_Fun34_YaaH"/>
    <property type="match status" value="1"/>
</dbReference>
<gene>
    <name evidence="8" type="ORF">ACA1_058320</name>
</gene>
<dbReference type="InterPro" id="IPR051633">
    <property type="entry name" value="AceTr"/>
</dbReference>
<dbReference type="EMBL" id="KB007974">
    <property type="protein sequence ID" value="ELR17176.1"/>
    <property type="molecule type" value="Genomic_DNA"/>
</dbReference>
<sequence>MGDHHDDHDDTAYLLKSGRVHLSLEELSNLLRSVQKPTNAPKSGPLGLGGFALTTMTLSIYNAGILTDTSNMVLALALFYGGIAQFIAGLYEYKISNTFGATAFCSYGAFWCSFATYVYFIVPHLPPDKVHEASGLFLFMWLIFTLYMTVAALRVSFLLAALFSVLSVTFVLLVIGDWAELDGAKKAGGVLGMVTAGLAWYGSAASVINTTWDRELLPLGLWVRPKPKYRKENTETVMPLLELTTMSSESDDEDVEKGKDRHRHHHHKERVFLSSVKEAPARKQSGH</sequence>
<evidence type="ECO:0000256" key="7">
    <source>
        <dbReference type="SAM" id="Phobius"/>
    </source>
</evidence>
<feature type="region of interest" description="Disordered" evidence="6">
    <location>
        <begin position="247"/>
        <end position="287"/>
    </location>
</feature>
<dbReference type="AlphaFoldDB" id="L8GYJ8"/>
<dbReference type="PANTHER" id="PTHR31123:SF1">
    <property type="entry name" value="ACCUMULATION OF DYADS PROTEIN 2-RELATED"/>
    <property type="match status" value="1"/>
</dbReference>
<dbReference type="RefSeq" id="XP_004339189.1">
    <property type="nucleotide sequence ID" value="XM_004339141.1"/>
</dbReference>
<feature type="compositionally biased region" description="Basic residues" evidence="6">
    <location>
        <begin position="260"/>
        <end position="269"/>
    </location>
</feature>
<keyword evidence="4 7" id="KW-1133">Transmembrane helix</keyword>
<dbReference type="PANTHER" id="PTHR31123">
    <property type="entry name" value="ACCUMULATION OF DYADS PROTEIN 2-RELATED"/>
    <property type="match status" value="1"/>
</dbReference>
<evidence type="ECO:0000313" key="8">
    <source>
        <dbReference type="EMBL" id="ELR17176.1"/>
    </source>
</evidence>
<accession>L8GYJ8</accession>
<dbReference type="VEuPathDB" id="AmoebaDB:ACA1_058320"/>
<dbReference type="GeneID" id="14918520"/>
<keyword evidence="5 7" id="KW-0472">Membrane</keyword>
<evidence type="ECO:0000256" key="6">
    <source>
        <dbReference type="SAM" id="MobiDB-lite"/>
    </source>
</evidence>
<dbReference type="KEGG" id="acan:ACA1_058320"/>
<protein>
    <submittedName>
        <fullName evidence="8">GPR1/FUN34/yaaH family protein</fullName>
    </submittedName>
</protein>
<dbReference type="GO" id="GO:0015123">
    <property type="term" value="F:acetate transmembrane transporter activity"/>
    <property type="evidence" value="ECO:0007669"/>
    <property type="project" value="TreeGrafter"/>
</dbReference>
<dbReference type="NCBIfam" id="NF038013">
    <property type="entry name" value="AceTr_1"/>
    <property type="match status" value="1"/>
</dbReference>
<keyword evidence="3 7" id="KW-0812">Transmembrane</keyword>
<evidence type="ECO:0000313" key="9">
    <source>
        <dbReference type="Proteomes" id="UP000011083"/>
    </source>
</evidence>
<comment type="similarity">
    <text evidence="2">Belongs to the acetate uptake transporter (AceTr) (TC 2.A.96) family.</text>
</comment>
<feature type="transmembrane region" description="Helical" evidence="7">
    <location>
        <begin position="133"/>
        <end position="150"/>
    </location>
</feature>
<feature type="transmembrane region" description="Helical" evidence="7">
    <location>
        <begin position="46"/>
        <end position="66"/>
    </location>
</feature>
<comment type="subcellular location">
    <subcellularLocation>
        <location evidence="1">Membrane</location>
        <topology evidence="1">Multi-pass membrane protein</topology>
    </subcellularLocation>
</comment>